<dbReference type="OMA" id="YLERWWA"/>
<evidence type="ECO:0000256" key="4">
    <source>
        <dbReference type="ARBA" id="ARBA00022449"/>
    </source>
</evidence>
<evidence type="ECO:0000313" key="21">
    <source>
        <dbReference type="Ensembl" id="ENSSGRP00000016611.1"/>
    </source>
</evidence>
<evidence type="ECO:0000256" key="18">
    <source>
        <dbReference type="SAM" id="MobiDB-lite"/>
    </source>
</evidence>
<keyword evidence="10" id="KW-0769">Symport</keyword>
<keyword evidence="13" id="KW-0915">Sodium</keyword>
<evidence type="ECO:0000256" key="3">
    <source>
        <dbReference type="ARBA" id="ARBA00022448"/>
    </source>
</evidence>
<keyword evidence="22" id="KW-1185">Reference proteome</keyword>
<dbReference type="InterPro" id="IPR044880">
    <property type="entry name" value="NCX_ion-bd_dom_sf"/>
</dbReference>
<feature type="domain" description="Sodium/calcium exchanger membrane region" evidence="20">
    <location>
        <begin position="294"/>
        <end position="382"/>
    </location>
</feature>
<evidence type="ECO:0000313" key="22">
    <source>
        <dbReference type="Proteomes" id="UP000472262"/>
    </source>
</evidence>
<organism evidence="21 22">
    <name type="scientific">Sinocyclocheilus grahami</name>
    <name type="common">Dianchi golden-line fish</name>
    <name type="synonym">Barbus grahami</name>
    <dbReference type="NCBI Taxonomy" id="75366"/>
    <lineage>
        <taxon>Eukaryota</taxon>
        <taxon>Metazoa</taxon>
        <taxon>Chordata</taxon>
        <taxon>Craniata</taxon>
        <taxon>Vertebrata</taxon>
        <taxon>Euteleostomi</taxon>
        <taxon>Actinopterygii</taxon>
        <taxon>Neopterygii</taxon>
        <taxon>Teleostei</taxon>
        <taxon>Ostariophysi</taxon>
        <taxon>Cypriniformes</taxon>
        <taxon>Cyprinidae</taxon>
        <taxon>Cyprininae</taxon>
        <taxon>Sinocyclocheilus</taxon>
    </lineage>
</organism>
<sequence length="393" mass="43792">GTSHGLHGRSHTPTGLNLFAKCISISHYSHQHFFAQVKNHLKRGGAVVLHMFGMIYMFIALAIVCDEFFVPALTVITEKLAISDDVAGATFMAAGGSAPELFTSVIGVFISHSNVGIGTIVGSAVFNILFVIGMCAVFSKEILNLTWWPLFRDVFFYIVGLIMLIIFFLDNYIMYWESISLLLAYATYVLFMKSEVKYTHTHTHTHCEFSGQTVTEVRGQTHTHTHTHTHSVRSGQTHSHCEGEEDDEEDQPLSLSWPESKRKRFTYLLILPIVFPLWMTLPDVRKASSKKFFPITFLGAICWIAGFSYLMVWWAHQVGETIGITEEIMGLTILAAGTSIPDLITSVIVARRGLGDMAVSSSVGSNIFDITVGYAYVLLFKKLILLFGKDAFN</sequence>
<protein>
    <recommendedName>
        <fullName evidence="20">Sodium/calcium exchanger membrane region domain-containing protein</fullName>
    </recommendedName>
</protein>
<feature type="transmembrane region" description="Helical" evidence="19">
    <location>
        <begin position="293"/>
        <end position="316"/>
    </location>
</feature>
<dbReference type="InterPro" id="IPR004481">
    <property type="entry name" value="K/Na/Ca-exchanger"/>
</dbReference>
<evidence type="ECO:0000256" key="7">
    <source>
        <dbReference type="ARBA" id="ARBA00022692"/>
    </source>
</evidence>
<feature type="transmembrane region" description="Helical" evidence="19">
    <location>
        <begin position="150"/>
        <end position="169"/>
    </location>
</feature>
<evidence type="ECO:0000256" key="19">
    <source>
        <dbReference type="SAM" id="Phobius"/>
    </source>
</evidence>
<evidence type="ECO:0000259" key="20">
    <source>
        <dbReference type="Pfam" id="PF01699"/>
    </source>
</evidence>
<dbReference type="PANTHER" id="PTHR10846:SF41">
    <property type="entry name" value="SODIUM_POTASSIUM_CALCIUM EXCHANGER 2"/>
    <property type="match status" value="1"/>
</dbReference>
<dbReference type="FunFam" id="1.20.1420.30:FF:000009">
    <property type="entry name" value="sodium/potassium/calcium exchanger 5 isoform X2"/>
    <property type="match status" value="1"/>
</dbReference>
<feature type="transmembrane region" description="Helical" evidence="19">
    <location>
        <begin position="175"/>
        <end position="191"/>
    </location>
</feature>
<name>A0A672L0H9_SINGR</name>
<evidence type="ECO:0000256" key="16">
    <source>
        <dbReference type="ARBA" id="ARBA00023201"/>
    </source>
</evidence>
<dbReference type="PANTHER" id="PTHR10846">
    <property type="entry name" value="SODIUM/POTASSIUM/CALCIUM EXCHANGER"/>
    <property type="match status" value="1"/>
</dbReference>
<accession>A0A672L0H9</accession>
<reference evidence="21" key="1">
    <citation type="submission" date="2025-08" db="UniProtKB">
        <authorList>
            <consortium name="Ensembl"/>
        </authorList>
    </citation>
    <scope>IDENTIFICATION</scope>
</reference>
<dbReference type="AlphaFoldDB" id="A0A672L0H9"/>
<evidence type="ECO:0000256" key="1">
    <source>
        <dbReference type="ARBA" id="ARBA00004141"/>
    </source>
</evidence>
<feature type="transmembrane region" description="Helical" evidence="19">
    <location>
        <begin position="47"/>
        <end position="65"/>
    </location>
</feature>
<evidence type="ECO:0000256" key="12">
    <source>
        <dbReference type="ARBA" id="ARBA00022989"/>
    </source>
</evidence>
<keyword evidence="5" id="KW-0633">Potassium transport</keyword>
<keyword evidence="4" id="KW-0050">Antiport</keyword>
<evidence type="ECO:0000256" key="5">
    <source>
        <dbReference type="ARBA" id="ARBA00022538"/>
    </source>
</evidence>
<dbReference type="Proteomes" id="UP000472262">
    <property type="component" value="Unassembled WGS sequence"/>
</dbReference>
<dbReference type="InterPro" id="IPR004837">
    <property type="entry name" value="NaCa_Exmemb"/>
</dbReference>
<dbReference type="GO" id="GO:0008273">
    <property type="term" value="F:calcium, potassium:sodium antiporter activity"/>
    <property type="evidence" value="ECO:0007669"/>
    <property type="project" value="TreeGrafter"/>
</dbReference>
<proteinExistence type="inferred from homology"/>
<keyword evidence="16" id="KW-0739">Sodium transport</keyword>
<evidence type="ECO:0000256" key="15">
    <source>
        <dbReference type="ARBA" id="ARBA00023136"/>
    </source>
</evidence>
<feature type="domain" description="Sodium/calcium exchanger membrane region" evidence="20">
    <location>
        <begin position="51"/>
        <end position="192"/>
    </location>
</feature>
<dbReference type="GO" id="GO:0015293">
    <property type="term" value="F:symporter activity"/>
    <property type="evidence" value="ECO:0007669"/>
    <property type="project" value="UniProtKB-KW"/>
</dbReference>
<dbReference type="GO" id="GO:0005886">
    <property type="term" value="C:plasma membrane"/>
    <property type="evidence" value="ECO:0007669"/>
    <property type="project" value="TreeGrafter"/>
</dbReference>
<comment type="catalytic activity">
    <reaction evidence="17">
        <text>Ca(2+)(out) + K(+)(out) + 4 Na(+)(in) = Ca(2+)(in) + K(+)(in) + 4 Na(+)(out)</text>
        <dbReference type="Rhea" id="RHEA:69967"/>
        <dbReference type="ChEBI" id="CHEBI:29101"/>
        <dbReference type="ChEBI" id="CHEBI:29103"/>
        <dbReference type="ChEBI" id="CHEBI:29108"/>
    </reaction>
</comment>
<keyword evidence="6" id="KW-0109">Calcium transport</keyword>
<keyword evidence="11" id="KW-0630">Potassium</keyword>
<dbReference type="Gene3D" id="1.20.1420.30">
    <property type="entry name" value="NCX, central ion-binding region"/>
    <property type="match status" value="2"/>
</dbReference>
<feature type="transmembrane region" description="Helical" evidence="19">
    <location>
        <begin position="328"/>
        <end position="350"/>
    </location>
</feature>
<evidence type="ECO:0000256" key="17">
    <source>
        <dbReference type="ARBA" id="ARBA00033627"/>
    </source>
</evidence>
<feature type="region of interest" description="Disordered" evidence="18">
    <location>
        <begin position="225"/>
        <end position="254"/>
    </location>
</feature>
<evidence type="ECO:0000256" key="13">
    <source>
        <dbReference type="ARBA" id="ARBA00023053"/>
    </source>
</evidence>
<keyword evidence="12 19" id="KW-1133">Transmembrane helix</keyword>
<dbReference type="Pfam" id="PF01699">
    <property type="entry name" value="Na_Ca_ex"/>
    <property type="match status" value="2"/>
</dbReference>
<evidence type="ECO:0000256" key="8">
    <source>
        <dbReference type="ARBA" id="ARBA00022729"/>
    </source>
</evidence>
<keyword evidence="3" id="KW-0813">Transport</keyword>
<dbReference type="GO" id="GO:0006874">
    <property type="term" value="P:intracellular calcium ion homeostasis"/>
    <property type="evidence" value="ECO:0007669"/>
    <property type="project" value="TreeGrafter"/>
</dbReference>
<evidence type="ECO:0000256" key="9">
    <source>
        <dbReference type="ARBA" id="ARBA00022837"/>
    </source>
</evidence>
<evidence type="ECO:0000256" key="14">
    <source>
        <dbReference type="ARBA" id="ARBA00023065"/>
    </source>
</evidence>
<keyword evidence="7 19" id="KW-0812">Transmembrane</keyword>
<keyword evidence="8" id="KW-0732">Signal</keyword>
<feature type="transmembrane region" description="Helical" evidence="19">
    <location>
        <begin position="86"/>
        <end position="110"/>
    </location>
</feature>
<dbReference type="NCBIfam" id="TIGR00367">
    <property type="entry name" value="calcium/sodium antiporter"/>
    <property type="match status" value="1"/>
</dbReference>
<evidence type="ECO:0000256" key="6">
    <source>
        <dbReference type="ARBA" id="ARBA00022568"/>
    </source>
</evidence>
<reference evidence="21" key="2">
    <citation type="submission" date="2025-09" db="UniProtKB">
        <authorList>
            <consortium name="Ensembl"/>
        </authorList>
    </citation>
    <scope>IDENTIFICATION</scope>
</reference>
<evidence type="ECO:0000256" key="2">
    <source>
        <dbReference type="ARBA" id="ARBA00005364"/>
    </source>
</evidence>
<feature type="transmembrane region" description="Helical" evidence="19">
    <location>
        <begin position="370"/>
        <end position="388"/>
    </location>
</feature>
<evidence type="ECO:0000256" key="10">
    <source>
        <dbReference type="ARBA" id="ARBA00022847"/>
    </source>
</evidence>
<keyword evidence="15 19" id="KW-0472">Membrane</keyword>
<feature type="transmembrane region" description="Helical" evidence="19">
    <location>
        <begin position="265"/>
        <end position="281"/>
    </location>
</feature>
<dbReference type="GO" id="GO:0005262">
    <property type="term" value="F:calcium channel activity"/>
    <property type="evidence" value="ECO:0007669"/>
    <property type="project" value="TreeGrafter"/>
</dbReference>
<dbReference type="InParanoid" id="A0A672L0H9"/>
<comment type="subcellular location">
    <subcellularLocation>
        <location evidence="1">Membrane</location>
        <topology evidence="1">Multi-pass membrane protein</topology>
    </subcellularLocation>
</comment>
<dbReference type="GO" id="GO:0060292">
    <property type="term" value="P:long-term synaptic depression"/>
    <property type="evidence" value="ECO:0007669"/>
    <property type="project" value="TreeGrafter"/>
</dbReference>
<keyword evidence="9" id="KW-0106">Calcium</keyword>
<dbReference type="GO" id="GO:0060291">
    <property type="term" value="P:long-term synaptic potentiation"/>
    <property type="evidence" value="ECO:0007669"/>
    <property type="project" value="TreeGrafter"/>
</dbReference>
<dbReference type="Ensembl" id="ENSSGRT00000017967.1">
    <property type="protein sequence ID" value="ENSSGRP00000016611.1"/>
    <property type="gene ID" value="ENSSGRG00000010126.1"/>
</dbReference>
<feature type="transmembrane region" description="Helical" evidence="19">
    <location>
        <begin position="116"/>
        <end position="138"/>
    </location>
</feature>
<dbReference type="FunFam" id="1.20.1420.30:FF:000004">
    <property type="entry name" value="Sodium/potassium/calcium exchanger 2 isoform 1"/>
    <property type="match status" value="1"/>
</dbReference>
<evidence type="ECO:0000256" key="11">
    <source>
        <dbReference type="ARBA" id="ARBA00022958"/>
    </source>
</evidence>
<comment type="similarity">
    <text evidence="2">Belongs to the Ca(2+):cation antiporter (CaCA) (TC 2.A.19) family. SLC24A subfamily.</text>
</comment>
<keyword evidence="14" id="KW-0406">Ion transport</keyword>